<evidence type="ECO:0000259" key="1">
    <source>
        <dbReference type="Pfam" id="PF01261"/>
    </source>
</evidence>
<dbReference type="Pfam" id="PF01261">
    <property type="entry name" value="AP_endonuc_2"/>
    <property type="match status" value="1"/>
</dbReference>
<dbReference type="Gene3D" id="3.20.20.150">
    <property type="entry name" value="Divalent-metal-dependent TIM barrel enzymes"/>
    <property type="match status" value="1"/>
</dbReference>
<dbReference type="PANTHER" id="PTHR12110">
    <property type="entry name" value="HYDROXYPYRUVATE ISOMERASE"/>
    <property type="match status" value="1"/>
</dbReference>
<accession>A0AA96LU21</accession>
<dbReference type="SUPFAM" id="SSF51658">
    <property type="entry name" value="Xylose isomerase-like"/>
    <property type="match status" value="1"/>
</dbReference>
<keyword evidence="3" id="KW-1185">Reference proteome</keyword>
<proteinExistence type="predicted"/>
<sequence length="288" mass="32721">MVQVTMLNFMAGTDFIESLNTQKSWGITVLDLKNEIFGKSLIDLTVAEAKEAAKAIEDREMSVYCFSTELFQDDIEIGEKAFRAKSVDKIEQLLETASILKPTVIRLLAARSSKRSLFSDCTAYVKEHHPWLIPLYREAIDWISGHGYEVTIENECNQCIFSNPEEMISFFDELNRKDSVYLTYDVQNLWEMGTYPSLQVYEALAPYIGFYHVKGGQQGENDNSLAWSSSLEDATWPVIPMTQQAVTDGVSPIICINPSHGVRKPGYNYDEVAKRDLDYLRKHIKGVC</sequence>
<dbReference type="InterPro" id="IPR013022">
    <property type="entry name" value="Xyl_isomerase-like_TIM-brl"/>
</dbReference>
<feature type="domain" description="Xylose isomerase-like TIM barrel" evidence="1">
    <location>
        <begin position="41"/>
        <end position="223"/>
    </location>
</feature>
<dbReference type="KEGG" id="proo:MJB10_08130"/>
<protein>
    <submittedName>
        <fullName evidence="2">TIM barrel protein</fullName>
    </submittedName>
</protein>
<name>A0AA96LU21_9BACL</name>
<evidence type="ECO:0000313" key="2">
    <source>
        <dbReference type="EMBL" id="WNR46048.1"/>
    </source>
</evidence>
<evidence type="ECO:0000313" key="3">
    <source>
        <dbReference type="Proteomes" id="UP001304650"/>
    </source>
</evidence>
<dbReference type="AlphaFoldDB" id="A0AA96LU21"/>
<organism evidence="2 3">
    <name type="scientific">Paenibacillus roseopurpureus</name>
    <dbReference type="NCBI Taxonomy" id="2918901"/>
    <lineage>
        <taxon>Bacteria</taxon>
        <taxon>Bacillati</taxon>
        <taxon>Bacillota</taxon>
        <taxon>Bacilli</taxon>
        <taxon>Bacillales</taxon>
        <taxon>Paenibacillaceae</taxon>
        <taxon>Paenibacillus</taxon>
    </lineage>
</organism>
<dbReference type="EMBL" id="CP130319">
    <property type="protein sequence ID" value="WNR46048.1"/>
    <property type="molecule type" value="Genomic_DNA"/>
</dbReference>
<dbReference type="InterPro" id="IPR050312">
    <property type="entry name" value="IolE/XylAMocC-like"/>
</dbReference>
<reference evidence="2" key="1">
    <citation type="submission" date="2022-02" db="EMBL/GenBank/DDBJ databases">
        <title>Paenibacillus sp. MBLB1832 Whole Genome Shotgun Sequencing.</title>
        <authorList>
            <person name="Hwang C.Y."/>
            <person name="Cho E.-S."/>
            <person name="Seo M.-J."/>
        </authorList>
    </citation>
    <scope>NUCLEOTIDE SEQUENCE</scope>
    <source>
        <strain evidence="2">MBLB1832</strain>
    </source>
</reference>
<dbReference type="PANTHER" id="PTHR12110:SF41">
    <property type="entry name" value="INOSOSE DEHYDRATASE"/>
    <property type="match status" value="1"/>
</dbReference>
<dbReference type="InterPro" id="IPR036237">
    <property type="entry name" value="Xyl_isomerase-like_sf"/>
</dbReference>
<dbReference type="RefSeq" id="WP_314803317.1">
    <property type="nucleotide sequence ID" value="NZ_CP130319.1"/>
</dbReference>
<dbReference type="Proteomes" id="UP001304650">
    <property type="component" value="Chromosome"/>
</dbReference>
<gene>
    <name evidence="2" type="ORF">MJB10_08130</name>
</gene>